<dbReference type="SUPFAM" id="SSF47203">
    <property type="entry name" value="Acyl-CoA dehydrogenase C-terminal domain-like"/>
    <property type="match status" value="1"/>
</dbReference>
<dbReference type="PANTHER" id="PTHR43884:SF20">
    <property type="entry name" value="ACYL-COA DEHYDROGENASE FADE28"/>
    <property type="match status" value="1"/>
</dbReference>
<comment type="cofactor">
    <cofactor evidence="1">
        <name>FAD</name>
        <dbReference type="ChEBI" id="CHEBI:57692"/>
    </cofactor>
</comment>
<dbReference type="AlphaFoldDB" id="A0A916W5A2"/>
<dbReference type="RefSeq" id="WP_188720980.1">
    <property type="nucleotide sequence ID" value="NZ_BMIF01000005.1"/>
</dbReference>
<reference evidence="8" key="1">
    <citation type="journal article" date="2014" name="Int. J. Syst. Evol. Microbiol.">
        <title>Complete genome sequence of Corynebacterium casei LMG S-19264T (=DSM 44701T), isolated from a smear-ripened cheese.</title>
        <authorList>
            <consortium name="US DOE Joint Genome Institute (JGI-PGF)"/>
            <person name="Walter F."/>
            <person name="Albersmeier A."/>
            <person name="Kalinowski J."/>
            <person name="Ruckert C."/>
        </authorList>
    </citation>
    <scope>NUCLEOTIDE SEQUENCE</scope>
    <source>
        <strain evidence="8">CGMCC 1.15320</strain>
    </source>
</reference>
<dbReference type="InterPro" id="IPR009100">
    <property type="entry name" value="AcylCoA_DH/oxidase_NM_dom_sf"/>
</dbReference>
<dbReference type="InterPro" id="IPR013786">
    <property type="entry name" value="AcylCoA_DH/ox_N"/>
</dbReference>
<dbReference type="Gene3D" id="1.20.140.10">
    <property type="entry name" value="Butyryl-CoA Dehydrogenase, subunit A, domain 3"/>
    <property type="match status" value="1"/>
</dbReference>
<dbReference type="InterPro" id="IPR009075">
    <property type="entry name" value="AcylCo_DH/oxidase_C"/>
</dbReference>
<evidence type="ECO:0000256" key="4">
    <source>
        <dbReference type="ARBA" id="ARBA00022827"/>
    </source>
</evidence>
<keyword evidence="3" id="KW-0285">Flavoprotein</keyword>
<evidence type="ECO:0000256" key="3">
    <source>
        <dbReference type="ARBA" id="ARBA00022630"/>
    </source>
</evidence>
<evidence type="ECO:0000256" key="2">
    <source>
        <dbReference type="ARBA" id="ARBA00009347"/>
    </source>
</evidence>
<dbReference type="Proteomes" id="UP000636264">
    <property type="component" value="Unassembled WGS sequence"/>
</dbReference>
<dbReference type="SUPFAM" id="SSF56645">
    <property type="entry name" value="Acyl-CoA dehydrogenase NM domain-like"/>
    <property type="match status" value="1"/>
</dbReference>
<comment type="similarity">
    <text evidence="2">Belongs to the acyl-CoA dehydrogenase family.</text>
</comment>
<accession>A0A916W5A2</accession>
<dbReference type="EMBL" id="BMIF01000005">
    <property type="protein sequence ID" value="GGA66711.1"/>
    <property type="molecule type" value="Genomic_DNA"/>
</dbReference>
<dbReference type="Gene3D" id="1.10.540.10">
    <property type="entry name" value="Acyl-CoA dehydrogenase/oxidase, N-terminal domain"/>
    <property type="match status" value="1"/>
</dbReference>
<gene>
    <name evidence="8" type="ORF">GCM10011385_20740</name>
</gene>
<evidence type="ECO:0000256" key="5">
    <source>
        <dbReference type="ARBA" id="ARBA00023002"/>
    </source>
</evidence>
<evidence type="ECO:0000313" key="9">
    <source>
        <dbReference type="Proteomes" id="UP000636264"/>
    </source>
</evidence>
<dbReference type="GO" id="GO:0050660">
    <property type="term" value="F:flavin adenine dinucleotide binding"/>
    <property type="evidence" value="ECO:0007669"/>
    <property type="project" value="InterPro"/>
</dbReference>
<protein>
    <submittedName>
        <fullName evidence="8">Acyl-CoA dehydrogenase</fullName>
    </submittedName>
</protein>
<dbReference type="Gene3D" id="2.40.110.10">
    <property type="entry name" value="Butyryl-CoA Dehydrogenase, subunit A, domain 2"/>
    <property type="match status" value="1"/>
</dbReference>
<dbReference type="InterPro" id="IPR046373">
    <property type="entry name" value="Acyl-CoA_Oxase/DH_mid-dom_sf"/>
</dbReference>
<evidence type="ECO:0000256" key="1">
    <source>
        <dbReference type="ARBA" id="ARBA00001974"/>
    </source>
</evidence>
<dbReference type="PANTHER" id="PTHR43884">
    <property type="entry name" value="ACYL-COA DEHYDROGENASE"/>
    <property type="match status" value="1"/>
</dbReference>
<dbReference type="InterPro" id="IPR036250">
    <property type="entry name" value="AcylCo_DH-like_C"/>
</dbReference>
<dbReference type="CDD" id="cd00567">
    <property type="entry name" value="ACAD"/>
    <property type="match status" value="1"/>
</dbReference>
<feature type="domain" description="Acyl-CoA dehydrogenase/oxidase N-terminal" evidence="7">
    <location>
        <begin position="15"/>
        <end position="91"/>
    </location>
</feature>
<organism evidence="8 9">
    <name type="scientific">Nitratireductor aestuarii</name>
    <dbReference type="NCBI Taxonomy" id="1735103"/>
    <lineage>
        <taxon>Bacteria</taxon>
        <taxon>Pseudomonadati</taxon>
        <taxon>Pseudomonadota</taxon>
        <taxon>Alphaproteobacteria</taxon>
        <taxon>Hyphomicrobiales</taxon>
        <taxon>Phyllobacteriaceae</taxon>
        <taxon>Nitratireductor</taxon>
    </lineage>
</organism>
<dbReference type="GO" id="GO:0003995">
    <property type="term" value="F:acyl-CoA dehydrogenase activity"/>
    <property type="evidence" value="ECO:0007669"/>
    <property type="project" value="TreeGrafter"/>
</dbReference>
<comment type="caution">
    <text evidence="8">The sequence shown here is derived from an EMBL/GenBank/DDBJ whole genome shotgun (WGS) entry which is preliminary data.</text>
</comment>
<reference evidence="8" key="2">
    <citation type="submission" date="2020-09" db="EMBL/GenBank/DDBJ databases">
        <authorList>
            <person name="Sun Q."/>
            <person name="Zhou Y."/>
        </authorList>
    </citation>
    <scope>NUCLEOTIDE SEQUENCE</scope>
    <source>
        <strain evidence="8">CGMCC 1.15320</strain>
    </source>
</reference>
<evidence type="ECO:0000313" key="8">
    <source>
        <dbReference type="EMBL" id="GGA66711.1"/>
    </source>
</evidence>
<sequence>MPQMIFDDTDGTLGLLRDSVATFATRFPGAQRLRQRRAAGTDLDREVWAGMAEAGWLGLTIPEELGGAGLGAREQSVLSEALGRELISEPLAFLAVFSGALLSEAEATVERERLINGLIDGSLIVSPAVQAANGSIAPIEASASGDGIKLSGEAHYVNAAASADEFLVLAAINDEQALVSVPAASAEISQRPTLDGSQLGKVSFSGVSVGADRVLAKGAAVDAAIEKAVASTRLALAAEMAGIASRELEITVEYTSQRVQFGKPIASFQVLQHKMVDMWADAEFACAAVVNACERLEEDDPKAATLAILAAKARAGDASVTVGRRAIHLHGAMGFTDECDIGHFMKRAVALNSALGQPEALRLEFVALERAA</sequence>
<dbReference type="Pfam" id="PF02771">
    <property type="entry name" value="Acyl-CoA_dh_N"/>
    <property type="match status" value="1"/>
</dbReference>
<proteinExistence type="inferred from homology"/>
<evidence type="ECO:0000259" key="6">
    <source>
        <dbReference type="Pfam" id="PF00441"/>
    </source>
</evidence>
<evidence type="ECO:0000259" key="7">
    <source>
        <dbReference type="Pfam" id="PF02771"/>
    </source>
</evidence>
<keyword evidence="5" id="KW-0560">Oxidoreductase</keyword>
<keyword evidence="4" id="KW-0274">FAD</keyword>
<keyword evidence="9" id="KW-1185">Reference proteome</keyword>
<dbReference type="InterPro" id="IPR037069">
    <property type="entry name" value="AcylCoA_DH/ox_N_sf"/>
</dbReference>
<name>A0A916W5A2_9HYPH</name>
<feature type="domain" description="Acyl-CoA dehydrogenase/oxidase C-terminal" evidence="6">
    <location>
        <begin position="225"/>
        <end position="362"/>
    </location>
</feature>
<dbReference type="Pfam" id="PF00441">
    <property type="entry name" value="Acyl-CoA_dh_1"/>
    <property type="match status" value="1"/>
</dbReference>